<dbReference type="InterPro" id="IPR036322">
    <property type="entry name" value="WD40_repeat_dom_sf"/>
</dbReference>
<feature type="compositionally biased region" description="Low complexity" evidence="1">
    <location>
        <begin position="22"/>
        <end position="34"/>
    </location>
</feature>
<dbReference type="Proteomes" id="UP000494256">
    <property type="component" value="Unassembled WGS sequence"/>
</dbReference>
<dbReference type="Gene3D" id="2.130.10.10">
    <property type="entry name" value="YVTN repeat-like/Quinoprotein amine dehydrogenase"/>
    <property type="match status" value="2"/>
</dbReference>
<feature type="compositionally biased region" description="Gly residues" evidence="1">
    <location>
        <begin position="1"/>
        <end position="10"/>
    </location>
</feature>
<dbReference type="SUPFAM" id="SSF50978">
    <property type="entry name" value="WD40 repeat-like"/>
    <property type="match status" value="1"/>
</dbReference>
<feature type="region of interest" description="Disordered" evidence="1">
    <location>
        <begin position="661"/>
        <end position="731"/>
    </location>
</feature>
<sequence length="1599" mass="181650">MRRGHPGVGGWRNENHRHFRPRAGGAPRFRPPRAYSLLEIPRFPPPGPRLPRGPHTYNAHLNEHGISDNHDRQNYRPPSHHNNPRLQDRHQQRPRNVYSYTNVNYKKDDTIQNHSYKHSSNFYKDAQGELLHVNSHGDVDHRQLSTTTHNQDSFNPPMLNPWIDPPPNQRHFYEDRNQPYRPHDTERHHAEGNKIPSFDYTGHRPPSSDYYGSTSSTTINNNDTSFSRSVNDTVDIVRKRLMNRSDPQPTMQDASNIQNNSEQEQGRNTDQHTLQDPPTKKRTPRQRQNVKSNCDKMKSNIVNELFKMDKDKMHKLMDDPGSSSKFEYAISSLITESQNSLNRHLRSVAEKSLVSTCSDDFIHNDNNTIYEDTFMKQMQCLLDPQDTILLEDIKPLVMAELSKVLQLDDFEPYTRYDADDQRSHAIGEVPQNYPNYENFNYDEFPQEVNYDIDLRDSSNYGDVTQAEVCDENGSNFKYENQTNEDDYHNSKPIFERRTSRHNDPNHENRRLSVESHRQRKSIDNAIDETFSPEEPVPPLFNSNTEVFSEEEDTFAELDRQYHVAVDPNFLEDVSARTTPNYMLQVEVNPASVKKEVNNQLQSSKSLLESVGNNVKNNREINVLNIKEEPLQSPDFPKENSTPINSDTISCRIDHVNMKQVHAARCNDTSRESEKSKSSSISKTSASNSRKRSIDQRPSHRKEKRKKSESSFSDRHDNSNSKDRHSKCTATYNDLPKSSYYSIFRSKDDYSKQCSKDNKRNNNSQKGYSEKYVKRKQSQKSKNREPRKNRTSSSSSQTILSPKDCNNTSITPAKSVSKTKLKPIDMFVEQTKKVSLHHAHRNTATTPATPTTPVVVAAPITPAVEDKAKQVIPSPQKIVQTKHVSTQVFKRVITKATQTVDTNTLHSQHCQTENPEVLSVGIQTTRVFTTKAETETKDAFERMKQIDLEIQELLREKFQLYSNLESNNMGPHEEQSYLSVTVLNVAAMDHQEQHIELKDHIDTSPVDKTNSELKVKTDIKMENESSVESTMTADAIVDDFTNIPVEELEQIALETVTEDINFDDAKVEKRNARHKALLEERMTSESPKSTSSRRSSKKAKTPNISLLEQIITDDRPLEDIISLDDLEEPRQTRKKALKSKPKKTTTKKSKSKKQIDNSPYVLKECSVILIQTDISKYLNETSTMAQDEELPVVIDNIVTSESSEESLLFNKEPPETQKSSVPREIIEETVVNDLQFDMLDVSEDIVIGESCEIKDKDSIEPTVAISEDLILDNSQSSADDALVGDSCQAENECKTYDYSTDEELRRDSLTVTGNVDAVLAIECIESDFIAACLDGNVYHFSGDGLLLNTMRGSNLAVTCLTIVKEKYGTTVYTGSLDSRIRYYDLNTGLEKGPECNVLSPIQTMDRAWDTVFVGTRTGFVLQFECKNNMLIPVSTVKFSEQAILALRAMKEGPRKVLLVASRSENVTIKDAQTGLLLRTLAGPKMTVYTLLFEDGKVYCGTSSHQIHVFDYSSGTHTGCHEGGKGAVCLRATGGLLFAGCYDGCVYVYREGETRPLAQLRGPSLMLLSLAVVGSKIIAGYKDRSLYIWKIPLSILQEMIL</sequence>
<feature type="region of interest" description="Disordered" evidence="1">
    <location>
        <begin position="1075"/>
        <end position="1104"/>
    </location>
</feature>
<feature type="region of interest" description="Disordered" evidence="1">
    <location>
        <begin position="182"/>
        <end position="296"/>
    </location>
</feature>
<feature type="compositionally biased region" description="Low complexity" evidence="1">
    <location>
        <begin position="677"/>
        <end position="687"/>
    </location>
</feature>
<feature type="compositionally biased region" description="Basic and acidic residues" evidence="1">
    <location>
        <begin position="61"/>
        <end position="74"/>
    </location>
</feature>
<accession>A0A8S1AUX4</accession>
<dbReference type="PANTHER" id="PTHR14435:SF2">
    <property type="entry name" value="ZINC FINGER PROTEIN 106"/>
    <property type="match status" value="1"/>
</dbReference>
<feature type="compositionally biased region" description="Basic and acidic residues" evidence="1">
    <location>
        <begin position="182"/>
        <end position="192"/>
    </location>
</feature>
<feature type="compositionally biased region" description="Basic residues" evidence="1">
    <location>
        <begin position="1131"/>
        <end position="1151"/>
    </location>
</feature>
<dbReference type="InterPro" id="IPR042622">
    <property type="entry name" value="Znf106"/>
</dbReference>
<feature type="compositionally biased region" description="Basic and acidic residues" evidence="1">
    <location>
        <begin position="667"/>
        <end position="676"/>
    </location>
</feature>
<dbReference type="InterPro" id="IPR015943">
    <property type="entry name" value="WD40/YVTN_repeat-like_dom_sf"/>
</dbReference>
<evidence type="ECO:0008006" key="4">
    <source>
        <dbReference type="Google" id="ProtNLM"/>
    </source>
</evidence>
<reference evidence="2 3" key="1">
    <citation type="submission" date="2020-04" db="EMBL/GenBank/DDBJ databases">
        <authorList>
            <person name="Wallbank WR R."/>
            <person name="Pardo Diaz C."/>
            <person name="Kozak K."/>
            <person name="Martin S."/>
            <person name="Jiggins C."/>
            <person name="Moest M."/>
            <person name="Warren A I."/>
            <person name="Byers J.R.P. K."/>
            <person name="Montejo-Kovacevich G."/>
            <person name="Yen C E."/>
        </authorList>
    </citation>
    <scope>NUCLEOTIDE SEQUENCE [LARGE SCALE GENOMIC DNA]</scope>
</reference>
<feature type="compositionally biased region" description="Low complexity" evidence="1">
    <location>
        <begin position="1083"/>
        <end position="1092"/>
    </location>
</feature>
<dbReference type="InterPro" id="IPR001680">
    <property type="entry name" value="WD40_rpt"/>
</dbReference>
<gene>
    <name evidence="2" type="ORF">APLA_LOCUS12505</name>
</gene>
<evidence type="ECO:0000313" key="2">
    <source>
        <dbReference type="EMBL" id="CAB3248744.1"/>
    </source>
</evidence>
<feature type="region of interest" description="Disordered" evidence="1">
    <location>
        <begin position="1"/>
        <end position="95"/>
    </location>
</feature>
<comment type="caution">
    <text evidence="2">The sequence shown here is derived from an EMBL/GenBank/DDBJ whole genome shotgun (WGS) entry which is preliminary data.</text>
</comment>
<feature type="region of interest" description="Disordered" evidence="1">
    <location>
        <begin position="1121"/>
        <end position="1153"/>
    </location>
</feature>
<feature type="compositionally biased region" description="Basic and acidic residues" evidence="1">
    <location>
        <begin position="705"/>
        <end position="722"/>
    </location>
</feature>
<feature type="region of interest" description="Disordered" evidence="1">
    <location>
        <begin position="749"/>
        <end position="816"/>
    </location>
</feature>
<dbReference type="SMART" id="SM00320">
    <property type="entry name" value="WD40"/>
    <property type="match status" value="5"/>
</dbReference>
<dbReference type="GO" id="GO:0003723">
    <property type="term" value="F:RNA binding"/>
    <property type="evidence" value="ECO:0007669"/>
    <property type="project" value="InterPro"/>
</dbReference>
<dbReference type="EMBL" id="CADEBD010000344">
    <property type="protein sequence ID" value="CAB3248744.1"/>
    <property type="molecule type" value="Genomic_DNA"/>
</dbReference>
<dbReference type="OrthoDB" id="411615at2759"/>
<feature type="compositionally biased region" description="Polar residues" evidence="1">
    <location>
        <begin position="796"/>
        <end position="816"/>
    </location>
</feature>
<feature type="compositionally biased region" description="Polar residues" evidence="1">
    <location>
        <begin position="245"/>
        <end position="263"/>
    </location>
</feature>
<feature type="compositionally biased region" description="Low complexity" evidence="1">
    <location>
        <begin position="213"/>
        <end position="225"/>
    </location>
</feature>
<feature type="region of interest" description="Disordered" evidence="1">
    <location>
        <begin position="495"/>
        <end position="518"/>
    </location>
</feature>
<feature type="compositionally biased region" description="Basic and acidic residues" evidence="1">
    <location>
        <begin position="749"/>
        <end position="759"/>
    </location>
</feature>
<feature type="compositionally biased region" description="Pro residues" evidence="1">
    <location>
        <begin position="42"/>
        <end position="51"/>
    </location>
</feature>
<proteinExistence type="predicted"/>
<organism evidence="2 3">
    <name type="scientific">Arctia plantaginis</name>
    <name type="common">Wood tiger moth</name>
    <name type="synonym">Phalaena plantaginis</name>
    <dbReference type="NCBI Taxonomy" id="874455"/>
    <lineage>
        <taxon>Eukaryota</taxon>
        <taxon>Metazoa</taxon>
        <taxon>Ecdysozoa</taxon>
        <taxon>Arthropoda</taxon>
        <taxon>Hexapoda</taxon>
        <taxon>Insecta</taxon>
        <taxon>Pterygota</taxon>
        <taxon>Neoptera</taxon>
        <taxon>Endopterygota</taxon>
        <taxon>Lepidoptera</taxon>
        <taxon>Glossata</taxon>
        <taxon>Ditrysia</taxon>
        <taxon>Noctuoidea</taxon>
        <taxon>Erebidae</taxon>
        <taxon>Arctiinae</taxon>
        <taxon>Arctia</taxon>
    </lineage>
</organism>
<protein>
    <recommendedName>
        <fullName evidence="4">Zinc finger protein 106</fullName>
    </recommendedName>
</protein>
<dbReference type="PANTHER" id="PTHR14435">
    <property type="entry name" value="ZINC FINGER PROTEIN 106"/>
    <property type="match status" value="1"/>
</dbReference>
<evidence type="ECO:0000313" key="3">
    <source>
        <dbReference type="Proteomes" id="UP000494256"/>
    </source>
</evidence>
<evidence type="ECO:0000256" key="1">
    <source>
        <dbReference type="SAM" id="MobiDB-lite"/>
    </source>
</evidence>
<name>A0A8S1AUX4_ARCPL</name>